<reference evidence="1 2" key="1">
    <citation type="submission" date="2016-01" db="EMBL/GenBank/DDBJ databases">
        <title>High potential of lignocellulose degradation of a new Verrucomicrobia species.</title>
        <authorList>
            <person name="Wang Y."/>
            <person name="Shi Y."/>
            <person name="Qiu Z."/>
            <person name="Liu S."/>
            <person name="Yang H."/>
        </authorList>
    </citation>
    <scope>NUCLEOTIDE SEQUENCE [LARGE SCALE GENOMIC DNA]</scope>
    <source>
        <strain evidence="1 2">TSB47</strain>
    </source>
</reference>
<name>A0A178II93_9BACT</name>
<keyword evidence="2" id="KW-1185">Reference proteome</keyword>
<evidence type="ECO:0000313" key="2">
    <source>
        <dbReference type="Proteomes" id="UP000078486"/>
    </source>
</evidence>
<dbReference type="Proteomes" id="UP000078486">
    <property type="component" value="Unassembled WGS sequence"/>
</dbReference>
<dbReference type="AlphaFoldDB" id="A0A178II93"/>
<proteinExistence type="predicted"/>
<gene>
    <name evidence="1" type="ORF">AW736_09200</name>
</gene>
<dbReference type="EMBL" id="LRRQ01000113">
    <property type="protein sequence ID" value="OAM88947.1"/>
    <property type="molecule type" value="Genomic_DNA"/>
</dbReference>
<accession>A0A178II93</accession>
<dbReference type="STRING" id="1184151.AW736_09200"/>
<evidence type="ECO:0000313" key="1">
    <source>
        <dbReference type="EMBL" id="OAM88947.1"/>
    </source>
</evidence>
<sequence>MEDRIEAFACAEAENLRHLEDQLAAEGRELLRQAAELGAQKKAEATPPRCPYCQRALTRLSAGHERTFVTGFGEITVRRTRISRRRSTWLRLCLS</sequence>
<protein>
    <submittedName>
        <fullName evidence="1">Uncharacterized protein</fullName>
    </submittedName>
</protein>
<organism evidence="1 2">
    <name type="scientific">Termitidicoccus mucosus</name>
    <dbReference type="NCBI Taxonomy" id="1184151"/>
    <lineage>
        <taxon>Bacteria</taxon>
        <taxon>Pseudomonadati</taxon>
        <taxon>Verrucomicrobiota</taxon>
        <taxon>Opitutia</taxon>
        <taxon>Opitutales</taxon>
        <taxon>Opitutaceae</taxon>
        <taxon>Termitidicoccus</taxon>
    </lineage>
</organism>
<comment type="caution">
    <text evidence="1">The sequence shown here is derived from an EMBL/GenBank/DDBJ whole genome shotgun (WGS) entry which is preliminary data.</text>
</comment>